<dbReference type="PANTHER" id="PTHR13954:SF6">
    <property type="entry name" value="NON-SPECIFIC SERINE_THREONINE PROTEIN KINASE"/>
    <property type="match status" value="1"/>
</dbReference>
<evidence type="ECO:0000313" key="4">
    <source>
        <dbReference type="Proteomes" id="UP000789901"/>
    </source>
</evidence>
<dbReference type="InterPro" id="IPR000719">
    <property type="entry name" value="Prot_kinase_dom"/>
</dbReference>
<reference evidence="3 4" key="1">
    <citation type="submission" date="2021-06" db="EMBL/GenBank/DDBJ databases">
        <authorList>
            <person name="Kallberg Y."/>
            <person name="Tangrot J."/>
            <person name="Rosling A."/>
        </authorList>
    </citation>
    <scope>NUCLEOTIDE SEQUENCE [LARGE SCALE GENOMIC DNA]</scope>
    <source>
        <strain evidence="3 4">120-4 pot B 10/14</strain>
    </source>
</reference>
<dbReference type="PANTHER" id="PTHR13954">
    <property type="entry name" value="IRE1-RELATED"/>
    <property type="match status" value="1"/>
</dbReference>
<keyword evidence="4" id="KW-1185">Reference proteome</keyword>
<feature type="non-terminal residue" evidence="3">
    <location>
        <position position="339"/>
    </location>
</feature>
<comment type="caution">
    <text evidence="3">The sequence shown here is derived from an EMBL/GenBank/DDBJ whole genome shotgun (WGS) entry which is preliminary data.</text>
</comment>
<proteinExistence type="predicted"/>
<name>A0ABN7V480_GIGMA</name>
<evidence type="ECO:0000256" key="1">
    <source>
        <dbReference type="SAM" id="MobiDB-lite"/>
    </source>
</evidence>
<dbReference type="EMBL" id="CAJVQB010008567">
    <property type="protein sequence ID" value="CAG8720447.1"/>
    <property type="molecule type" value="Genomic_DNA"/>
</dbReference>
<dbReference type="SUPFAM" id="SSF56112">
    <property type="entry name" value="Protein kinase-like (PK-like)"/>
    <property type="match status" value="1"/>
</dbReference>
<dbReference type="InterPro" id="IPR001245">
    <property type="entry name" value="Ser-Thr/Tyr_kinase_cat_dom"/>
</dbReference>
<evidence type="ECO:0000313" key="3">
    <source>
        <dbReference type="EMBL" id="CAG8720447.1"/>
    </source>
</evidence>
<accession>A0ABN7V480</accession>
<feature type="compositionally biased region" description="Basic residues" evidence="1">
    <location>
        <begin position="324"/>
        <end position="339"/>
    </location>
</feature>
<sequence length="339" mass="40151">MYSLNGDREQFQKQFSSWEIGHSEFDKIIRGSQLFIKYPNVNIQWIPYKNFSNIEGTWRLGLCPWQGVQYQNTPVALEELIKSENISKYFLEEFKKLHAKEIKMVNKLDILRHILFGLSVIHARGLVHRDLHPGNLLHCRRTISVSDLGLCRPIYDINESKKFMVLFPDNRNYDEYLIKEICERNQSTSSENADPNKRPTTKELYQKILFWLNEFNKSPLPETVNQFVTSNSELSKNHKVDKIADTNSVDIDNNGDESDEWNTLHVNDYQNWLYNFDIMRDYSEEKIASIVNKNFPQLEFNETRAFEKPIIMENKSTNEEKNRLPMKKKNLTSMRKQNR</sequence>
<dbReference type="Proteomes" id="UP000789901">
    <property type="component" value="Unassembled WGS sequence"/>
</dbReference>
<dbReference type="Pfam" id="PF07714">
    <property type="entry name" value="PK_Tyr_Ser-Thr"/>
    <property type="match status" value="1"/>
</dbReference>
<dbReference type="InterPro" id="IPR045133">
    <property type="entry name" value="IRE1/2-like"/>
</dbReference>
<feature type="region of interest" description="Disordered" evidence="1">
    <location>
        <begin position="316"/>
        <end position="339"/>
    </location>
</feature>
<protein>
    <submittedName>
        <fullName evidence="3">39527_t:CDS:1</fullName>
    </submittedName>
</protein>
<feature type="domain" description="Protein kinase" evidence="2">
    <location>
        <begin position="1"/>
        <end position="295"/>
    </location>
</feature>
<evidence type="ECO:0000259" key="2">
    <source>
        <dbReference type="PROSITE" id="PS50011"/>
    </source>
</evidence>
<organism evidence="3 4">
    <name type="scientific">Gigaspora margarita</name>
    <dbReference type="NCBI Taxonomy" id="4874"/>
    <lineage>
        <taxon>Eukaryota</taxon>
        <taxon>Fungi</taxon>
        <taxon>Fungi incertae sedis</taxon>
        <taxon>Mucoromycota</taxon>
        <taxon>Glomeromycotina</taxon>
        <taxon>Glomeromycetes</taxon>
        <taxon>Diversisporales</taxon>
        <taxon>Gigasporaceae</taxon>
        <taxon>Gigaspora</taxon>
    </lineage>
</organism>
<gene>
    <name evidence="3" type="ORF">GMARGA_LOCUS13472</name>
</gene>
<dbReference type="InterPro" id="IPR011009">
    <property type="entry name" value="Kinase-like_dom_sf"/>
</dbReference>
<dbReference type="PROSITE" id="PS50011">
    <property type="entry name" value="PROTEIN_KINASE_DOM"/>
    <property type="match status" value="1"/>
</dbReference>
<dbReference type="Gene3D" id="1.10.510.10">
    <property type="entry name" value="Transferase(Phosphotransferase) domain 1"/>
    <property type="match status" value="1"/>
</dbReference>